<evidence type="ECO:0000256" key="22">
    <source>
        <dbReference type="SAM" id="Phobius"/>
    </source>
</evidence>
<evidence type="ECO:0000256" key="15">
    <source>
        <dbReference type="ARBA" id="ARBA00023002"/>
    </source>
</evidence>
<dbReference type="Pfam" id="PF14715">
    <property type="entry name" value="FixP_N"/>
    <property type="match status" value="1"/>
</dbReference>
<feature type="binding site" description="covalent" evidence="21">
    <location>
        <position position="139"/>
    </location>
    <ligand>
        <name>heme c</name>
        <dbReference type="ChEBI" id="CHEBI:61717"/>
        <label>1</label>
    </ligand>
</feature>
<keyword evidence="17 19" id="KW-0406">Ion transport</keyword>
<evidence type="ECO:0000256" key="21">
    <source>
        <dbReference type="PIRSR" id="PIRSR000006-2"/>
    </source>
</evidence>
<evidence type="ECO:0000256" key="9">
    <source>
        <dbReference type="ARBA" id="ARBA00022692"/>
    </source>
</evidence>
<feature type="domain" description="Cytochrome c" evidence="23">
    <location>
        <begin position="209"/>
        <end position="290"/>
    </location>
</feature>
<dbReference type="GO" id="GO:0005886">
    <property type="term" value="C:plasma membrane"/>
    <property type="evidence" value="ECO:0007669"/>
    <property type="project" value="UniProtKB-SubCell"/>
</dbReference>
<feature type="transmembrane region" description="Helical" evidence="22">
    <location>
        <begin position="55"/>
        <end position="74"/>
    </location>
</feature>
<evidence type="ECO:0000256" key="2">
    <source>
        <dbReference type="ARBA" id="ARBA00004673"/>
    </source>
</evidence>
<keyword evidence="5 19" id="KW-1003">Cell membrane</keyword>
<evidence type="ECO:0000256" key="1">
    <source>
        <dbReference type="ARBA" id="ARBA00004533"/>
    </source>
</evidence>
<protein>
    <recommendedName>
        <fullName evidence="19">Cbb3-type cytochrome c oxidase subunit</fullName>
    </recommendedName>
</protein>
<dbReference type="PRINTS" id="PR00605">
    <property type="entry name" value="CYTCHROMECIC"/>
</dbReference>
<evidence type="ECO:0000256" key="17">
    <source>
        <dbReference type="ARBA" id="ARBA00023065"/>
    </source>
</evidence>
<dbReference type="InterPro" id="IPR038414">
    <property type="entry name" value="CcoP_N_sf"/>
</dbReference>
<dbReference type="InterPro" id="IPR008168">
    <property type="entry name" value="Cyt_C_IC"/>
</dbReference>
<feature type="binding site" description="axial binding residue" evidence="20">
    <location>
        <position position="140"/>
    </location>
    <ligand>
        <name>heme c</name>
        <dbReference type="ChEBI" id="CHEBI:61717"/>
        <label>1</label>
    </ligand>
    <ligandPart>
        <name>Fe</name>
        <dbReference type="ChEBI" id="CHEBI:18248"/>
    </ligandPart>
</feature>
<keyword evidence="12 19" id="KW-0375">Hydrogen ion transport</keyword>
<dbReference type="UniPathway" id="UPA00705"/>
<evidence type="ECO:0000256" key="3">
    <source>
        <dbReference type="ARBA" id="ARBA00006113"/>
    </source>
</evidence>
<evidence type="ECO:0000256" key="7">
    <source>
        <dbReference type="ARBA" id="ARBA00022617"/>
    </source>
</evidence>
<evidence type="ECO:0000256" key="20">
    <source>
        <dbReference type="PIRSR" id="PIRSR000006-1"/>
    </source>
</evidence>
<keyword evidence="13 19" id="KW-0249">Electron transport</keyword>
<dbReference type="Proteomes" id="UP000004699">
    <property type="component" value="Unassembled WGS sequence"/>
</dbReference>
<comment type="cofactor">
    <cofactor evidence="19 21">
        <name>heme c</name>
        <dbReference type="ChEBI" id="CHEBI:61717"/>
    </cofactor>
    <text evidence="19 21">Binds 2 heme C groups per subunit.</text>
</comment>
<keyword evidence="8 19" id="KW-0679">Respiratory chain</keyword>
<evidence type="ECO:0000256" key="4">
    <source>
        <dbReference type="ARBA" id="ARBA00022448"/>
    </source>
</evidence>
<dbReference type="EMBL" id="DS999411">
    <property type="protein sequence ID" value="EED36016.1"/>
    <property type="molecule type" value="Genomic_DNA"/>
</dbReference>
<keyword evidence="6 19" id="KW-0997">Cell inner membrane</keyword>
<evidence type="ECO:0000256" key="18">
    <source>
        <dbReference type="ARBA" id="ARBA00023136"/>
    </source>
</evidence>
<feature type="binding site" description="axial binding residue" evidence="20">
    <location>
        <position position="267"/>
    </location>
    <ligand>
        <name>heme c</name>
        <dbReference type="ChEBI" id="CHEBI:61717"/>
        <label>1</label>
    </ligand>
    <ligandPart>
        <name>Fe</name>
        <dbReference type="ChEBI" id="CHEBI:18248"/>
    </ligandPart>
</feature>
<evidence type="ECO:0000313" key="25">
    <source>
        <dbReference type="Proteomes" id="UP000004699"/>
    </source>
</evidence>
<dbReference type="InterPro" id="IPR036909">
    <property type="entry name" value="Cyt_c-like_dom_sf"/>
</dbReference>
<organism evidence="24 25">
    <name type="scientific">Luminiphilus syltensis NOR5-1B</name>
    <dbReference type="NCBI Taxonomy" id="565045"/>
    <lineage>
        <taxon>Bacteria</taxon>
        <taxon>Pseudomonadati</taxon>
        <taxon>Pseudomonadota</taxon>
        <taxon>Gammaproteobacteria</taxon>
        <taxon>Cellvibrionales</taxon>
        <taxon>Halieaceae</taxon>
        <taxon>Luminiphilus</taxon>
    </lineage>
</organism>
<evidence type="ECO:0000256" key="11">
    <source>
        <dbReference type="ARBA" id="ARBA00022737"/>
    </source>
</evidence>
<feature type="binding site" description="covalent" evidence="21">
    <location>
        <position position="136"/>
    </location>
    <ligand>
        <name>heme c</name>
        <dbReference type="ChEBI" id="CHEBI:61717"/>
        <label>1</label>
    </ligand>
</feature>
<keyword evidence="25" id="KW-1185">Reference proteome</keyword>
<comment type="similarity">
    <text evidence="3 19">Belongs to the CcoP / FixP family.</text>
</comment>
<dbReference type="GO" id="GO:0005506">
    <property type="term" value="F:iron ion binding"/>
    <property type="evidence" value="ECO:0007669"/>
    <property type="project" value="InterPro"/>
</dbReference>
<keyword evidence="16 19" id="KW-0408">Iron</keyword>
<dbReference type="PANTHER" id="PTHR33751:SF1">
    <property type="entry name" value="CBB3-TYPE CYTOCHROME C OXIDASE SUBUNIT FIXP"/>
    <property type="match status" value="1"/>
</dbReference>
<dbReference type="InterPro" id="IPR050597">
    <property type="entry name" value="Cytochrome_c_Oxidase_Subunit"/>
</dbReference>
<evidence type="ECO:0000259" key="23">
    <source>
        <dbReference type="PROSITE" id="PS51007"/>
    </source>
</evidence>
<keyword evidence="4 19" id="KW-0813">Transport</keyword>
<dbReference type="OrthoDB" id="9811281at2"/>
<keyword evidence="11" id="KW-0677">Repeat</keyword>
<comment type="subunit">
    <text evidence="19">Component of the cbb3-type cytochrome c oxidase.</text>
</comment>
<feature type="binding site" description="covalent" evidence="21">
    <location>
        <position position="222"/>
    </location>
    <ligand>
        <name>heme c</name>
        <dbReference type="ChEBI" id="CHEBI:61717"/>
        <label>2</label>
    </ligand>
</feature>
<gene>
    <name evidence="24" type="primary">ccoP</name>
    <name evidence="24" type="ORF">NOR51B_1964</name>
</gene>
<evidence type="ECO:0000256" key="8">
    <source>
        <dbReference type="ARBA" id="ARBA00022660"/>
    </source>
</evidence>
<comment type="function">
    <text evidence="19">C-type cytochrome. Part of the cbb3-type cytochrome c oxidase complex.</text>
</comment>
<dbReference type="AlphaFoldDB" id="B8KR17"/>
<dbReference type="NCBIfam" id="TIGR00782">
    <property type="entry name" value="ccoP"/>
    <property type="match status" value="1"/>
</dbReference>
<dbReference type="PROSITE" id="PS51007">
    <property type="entry name" value="CYTC"/>
    <property type="match status" value="2"/>
</dbReference>
<feature type="binding site" description="covalent" evidence="21">
    <location>
        <position position="225"/>
    </location>
    <ligand>
        <name>heme c</name>
        <dbReference type="ChEBI" id="CHEBI:61717"/>
        <label>2</label>
    </ligand>
</feature>
<evidence type="ECO:0000313" key="24">
    <source>
        <dbReference type="EMBL" id="EED36016.1"/>
    </source>
</evidence>
<evidence type="ECO:0000256" key="14">
    <source>
        <dbReference type="ARBA" id="ARBA00022989"/>
    </source>
</evidence>
<dbReference type="PIRSF" id="PIRSF000006">
    <property type="entry name" value="Cbb3-Cox_fixP"/>
    <property type="match status" value="1"/>
</dbReference>
<dbReference type="Gene3D" id="6.10.280.130">
    <property type="match status" value="1"/>
</dbReference>
<reference evidence="25" key="1">
    <citation type="journal article" date="2013" name="BMC Microbiol.">
        <title>Taxonomy and evolution of bacteriochlorophyll a-containing members of the OM60/NOR5 clade of marine gammaproteobacteria: description of Luminiphilus syltensis gen. nov., sp. nov., reclassification of Haliea rubra as Pseudohaliea rubra gen. nov., comb. nov., and emendation of Chromatocurvus halotolerans.</title>
        <authorList>
            <person name="Spring S."/>
            <person name="Riedel T."/>
            <person name="Sproer C."/>
            <person name="Yan S."/>
            <person name="Harder J."/>
            <person name="Fuchs B.M."/>
        </authorList>
    </citation>
    <scope>NUCLEOTIDE SEQUENCE [LARGE SCALE GENOMIC DNA]</scope>
    <source>
        <strain evidence="25">NOR51-B</strain>
    </source>
</reference>
<dbReference type="InterPro" id="IPR009056">
    <property type="entry name" value="Cyt_c-like_dom"/>
</dbReference>
<keyword evidence="9 22" id="KW-0812">Transmembrane</keyword>
<dbReference type="PANTHER" id="PTHR33751">
    <property type="entry name" value="CBB3-TYPE CYTOCHROME C OXIDASE SUBUNIT FIXP"/>
    <property type="match status" value="1"/>
</dbReference>
<evidence type="ECO:0000256" key="10">
    <source>
        <dbReference type="ARBA" id="ARBA00022723"/>
    </source>
</evidence>
<sequence length="295" mass="33085">MTSFWSWWIVILTSAQIVLCAWLLFGNRKKDSGEVKTTGHTYDGLQEFDNPLPAWWFYMFVITIVFAIGYLIAYPGMGNFKGVLGWTQINQYDKTVTIADEKYRAMRDRYLAMEIEDIAHDPEIRRMGQRLFGNNCAQCHGSDAGGSYGFPNLMDDDWLYGGSPEAIKTTLINGRKAAMPAWESILGEGGIRETAEYLLSLNNREADAEMATAGARHYQTYCVACHGTEAKGNQMLGAPNLVNGIWLYGGTREQIVHTLRNGRNGVMPAFAQTLSEDKIHILTAWVYGLRKETAP</sequence>
<proteinExistence type="inferred from homology"/>
<dbReference type="STRING" id="565045.NOR51B_1964"/>
<keyword evidence="14 22" id="KW-1133">Transmembrane helix</keyword>
<dbReference type="Gene3D" id="1.10.760.10">
    <property type="entry name" value="Cytochrome c-like domain"/>
    <property type="match status" value="2"/>
</dbReference>
<evidence type="ECO:0000256" key="16">
    <source>
        <dbReference type="ARBA" id="ARBA00023004"/>
    </source>
</evidence>
<evidence type="ECO:0000256" key="6">
    <source>
        <dbReference type="ARBA" id="ARBA00022519"/>
    </source>
</evidence>
<dbReference type="SUPFAM" id="SSF46626">
    <property type="entry name" value="Cytochrome c"/>
    <property type="match status" value="2"/>
</dbReference>
<dbReference type="GO" id="GO:0020037">
    <property type="term" value="F:heme binding"/>
    <property type="evidence" value="ECO:0007669"/>
    <property type="project" value="InterPro"/>
</dbReference>
<keyword evidence="15 19" id="KW-0560">Oxidoreductase</keyword>
<comment type="pathway">
    <text evidence="2 19">Energy metabolism; oxidative phosphorylation.</text>
</comment>
<dbReference type="Pfam" id="PF13442">
    <property type="entry name" value="Cytochrome_CBB3"/>
    <property type="match status" value="2"/>
</dbReference>
<keyword evidence="10 19" id="KW-0479">Metal-binding</keyword>
<dbReference type="RefSeq" id="WP_009020760.1">
    <property type="nucleotide sequence ID" value="NZ_DS999411.1"/>
</dbReference>
<accession>B8KR17</accession>
<feature type="binding site" description="axial binding residue" evidence="20">
    <location>
        <position position="226"/>
    </location>
    <ligand>
        <name>heme c</name>
        <dbReference type="ChEBI" id="CHEBI:61717"/>
        <label>2</label>
    </ligand>
    <ligandPart>
        <name>Fe</name>
        <dbReference type="ChEBI" id="CHEBI:18248"/>
    </ligandPart>
</feature>
<dbReference type="GO" id="GO:0016491">
    <property type="term" value="F:oxidoreductase activity"/>
    <property type="evidence" value="ECO:0007669"/>
    <property type="project" value="UniProtKB-KW"/>
</dbReference>
<dbReference type="eggNOG" id="COG2010">
    <property type="taxonomic scope" value="Bacteria"/>
</dbReference>
<dbReference type="GO" id="GO:1902600">
    <property type="term" value="P:proton transmembrane transport"/>
    <property type="evidence" value="ECO:0007669"/>
    <property type="project" value="UniProtKB-KW"/>
</dbReference>
<keyword evidence="7 19" id="KW-0349">Heme</keyword>
<evidence type="ECO:0000256" key="5">
    <source>
        <dbReference type="ARBA" id="ARBA00022475"/>
    </source>
</evidence>
<name>B8KR17_9GAMM</name>
<dbReference type="InterPro" id="IPR032858">
    <property type="entry name" value="CcoP_N"/>
</dbReference>
<dbReference type="GO" id="GO:0009055">
    <property type="term" value="F:electron transfer activity"/>
    <property type="evidence" value="ECO:0007669"/>
    <property type="project" value="InterPro"/>
</dbReference>
<feature type="binding site" description="axial binding residue" evidence="20">
    <location>
        <position position="179"/>
    </location>
    <ligand>
        <name>heme c</name>
        <dbReference type="ChEBI" id="CHEBI:61717"/>
        <label>2</label>
    </ligand>
    <ligandPart>
        <name>Fe</name>
        <dbReference type="ChEBI" id="CHEBI:18248"/>
    </ligandPart>
</feature>
<feature type="transmembrane region" description="Helical" evidence="22">
    <location>
        <begin position="7"/>
        <end position="25"/>
    </location>
</feature>
<dbReference type="HOGENOM" id="CLU_047545_2_0_6"/>
<evidence type="ECO:0000256" key="13">
    <source>
        <dbReference type="ARBA" id="ARBA00022982"/>
    </source>
</evidence>
<feature type="domain" description="Cytochrome c" evidence="23">
    <location>
        <begin position="123"/>
        <end position="202"/>
    </location>
</feature>
<comment type="subcellular location">
    <subcellularLocation>
        <location evidence="1 19">Cell inner membrane</location>
    </subcellularLocation>
</comment>
<dbReference type="InterPro" id="IPR004678">
    <property type="entry name" value="Cyt_c_oxidase_cbb3_su3"/>
</dbReference>
<dbReference type="GO" id="GO:0006119">
    <property type="term" value="P:oxidative phosphorylation"/>
    <property type="evidence" value="ECO:0007669"/>
    <property type="project" value="UniProtKB-UniPathway"/>
</dbReference>
<evidence type="ECO:0000256" key="19">
    <source>
        <dbReference type="PIRNR" id="PIRNR000006"/>
    </source>
</evidence>
<evidence type="ECO:0000256" key="12">
    <source>
        <dbReference type="ARBA" id="ARBA00022781"/>
    </source>
</evidence>
<keyword evidence="18 19" id="KW-0472">Membrane</keyword>